<organism evidence="1 2">
    <name type="scientific">Brachionus plicatilis</name>
    <name type="common">Marine rotifer</name>
    <name type="synonym">Brachionus muelleri</name>
    <dbReference type="NCBI Taxonomy" id="10195"/>
    <lineage>
        <taxon>Eukaryota</taxon>
        <taxon>Metazoa</taxon>
        <taxon>Spiralia</taxon>
        <taxon>Gnathifera</taxon>
        <taxon>Rotifera</taxon>
        <taxon>Eurotatoria</taxon>
        <taxon>Monogononta</taxon>
        <taxon>Pseudotrocha</taxon>
        <taxon>Ploima</taxon>
        <taxon>Brachionidae</taxon>
        <taxon>Brachionus</taxon>
    </lineage>
</organism>
<comment type="caution">
    <text evidence="1">The sequence shown here is derived from an EMBL/GenBank/DDBJ whole genome shotgun (WGS) entry which is preliminary data.</text>
</comment>
<accession>A0A3M7Q9K1</accession>
<proteinExistence type="predicted"/>
<dbReference type="AlphaFoldDB" id="A0A3M7Q9K1"/>
<name>A0A3M7Q9K1_BRAPC</name>
<evidence type="ECO:0000313" key="1">
    <source>
        <dbReference type="EMBL" id="RNA08080.1"/>
    </source>
</evidence>
<evidence type="ECO:0000313" key="2">
    <source>
        <dbReference type="Proteomes" id="UP000276133"/>
    </source>
</evidence>
<sequence length="148" mass="16877">MGTLVITKLGQVLAHTAAKRKGIFRPENSAVLELMAMECGLCARPLPKGANSDRLRTFILCGLHIQVDRGNFRVASFRSADRNVRPFFSEMGAYNKNTDVSVNYFLPSKADSDKMSLLLFYKKEIFELDNIHYSQNVFYRNPKQLKPR</sequence>
<keyword evidence="2" id="KW-1185">Reference proteome</keyword>
<reference evidence="1 2" key="1">
    <citation type="journal article" date="2018" name="Sci. Rep.">
        <title>Genomic signatures of local adaptation to the degree of environmental predictability in rotifers.</title>
        <authorList>
            <person name="Franch-Gras L."/>
            <person name="Hahn C."/>
            <person name="Garcia-Roger E.M."/>
            <person name="Carmona M.J."/>
            <person name="Serra M."/>
            <person name="Gomez A."/>
        </authorList>
    </citation>
    <scope>NUCLEOTIDE SEQUENCE [LARGE SCALE GENOMIC DNA]</scope>
    <source>
        <strain evidence="1">HYR1</strain>
    </source>
</reference>
<dbReference type="EMBL" id="REGN01006862">
    <property type="protein sequence ID" value="RNA08080.1"/>
    <property type="molecule type" value="Genomic_DNA"/>
</dbReference>
<dbReference type="Proteomes" id="UP000276133">
    <property type="component" value="Unassembled WGS sequence"/>
</dbReference>
<protein>
    <submittedName>
        <fullName evidence="1">Uncharacterized protein</fullName>
    </submittedName>
</protein>
<gene>
    <name evidence="1" type="ORF">BpHYR1_026777</name>
</gene>